<evidence type="ECO:0008006" key="3">
    <source>
        <dbReference type="Google" id="ProtNLM"/>
    </source>
</evidence>
<reference evidence="1 2" key="1">
    <citation type="submission" date="2019-07" db="EMBL/GenBank/DDBJ databases">
        <title>Shewanella sp. YLB-06 whole genomic sequence.</title>
        <authorList>
            <person name="Yu L."/>
        </authorList>
    </citation>
    <scope>NUCLEOTIDE SEQUENCE [LARGE SCALE GENOMIC DNA]</scope>
    <source>
        <strain evidence="1 2">YLB-06</strain>
    </source>
</reference>
<protein>
    <recommendedName>
        <fullName evidence="3">Integron gene cassette protein</fullName>
    </recommendedName>
</protein>
<organism evidence="1 2">
    <name type="scientific">Shewanella psychropiezotolerans</name>
    <dbReference type="NCBI Taxonomy" id="2593655"/>
    <lineage>
        <taxon>Bacteria</taxon>
        <taxon>Pseudomonadati</taxon>
        <taxon>Pseudomonadota</taxon>
        <taxon>Gammaproteobacteria</taxon>
        <taxon>Alteromonadales</taxon>
        <taxon>Shewanellaceae</taxon>
        <taxon>Shewanella</taxon>
    </lineage>
</organism>
<proteinExistence type="predicted"/>
<sequence length="89" mass="10001">MSMEVSQVNKLELAEKLESYLSGKIDHDAIKSHAWSLSDASPKEPSETEKVFWSSIFTIIHLADDEHWKDGCTQRDLGELLIQLKGGNS</sequence>
<gene>
    <name evidence="1" type="ORF">FM037_17240</name>
</gene>
<evidence type="ECO:0000313" key="2">
    <source>
        <dbReference type="Proteomes" id="UP000315947"/>
    </source>
</evidence>
<accession>A0ABX5WZV4</accession>
<dbReference type="EMBL" id="CP041614">
    <property type="protein sequence ID" value="QDO84641.1"/>
    <property type="molecule type" value="Genomic_DNA"/>
</dbReference>
<evidence type="ECO:0000313" key="1">
    <source>
        <dbReference type="EMBL" id="QDO84641.1"/>
    </source>
</evidence>
<dbReference type="Proteomes" id="UP000315947">
    <property type="component" value="Chromosome"/>
</dbReference>
<name>A0ABX5WZV4_9GAMM</name>
<dbReference type="RefSeq" id="WP_144046992.1">
    <property type="nucleotide sequence ID" value="NZ_CP041614.1"/>
</dbReference>
<keyword evidence="2" id="KW-1185">Reference proteome</keyword>